<feature type="domain" description="C3H1-type" evidence="6">
    <location>
        <begin position="87"/>
        <end position="115"/>
    </location>
</feature>
<keyword evidence="1 5" id="KW-0479">Metal-binding</keyword>
<keyword evidence="4 5" id="KW-0862">Zinc</keyword>
<dbReference type="SUPFAM" id="SSF90229">
    <property type="entry name" value="CCCH zinc finger"/>
    <property type="match status" value="2"/>
</dbReference>
<evidence type="ECO:0000313" key="7">
    <source>
        <dbReference type="EMBL" id="OAD03440.1"/>
    </source>
</evidence>
<evidence type="ECO:0000256" key="3">
    <source>
        <dbReference type="ARBA" id="ARBA00022771"/>
    </source>
</evidence>
<dbReference type="GO" id="GO:0003729">
    <property type="term" value="F:mRNA binding"/>
    <property type="evidence" value="ECO:0007669"/>
    <property type="project" value="InterPro"/>
</dbReference>
<dbReference type="FunFam" id="4.10.1000.10:FF:000001">
    <property type="entry name" value="zinc finger CCCH domain-containing protein 15-like"/>
    <property type="match status" value="1"/>
</dbReference>
<sequence>MYSTLQYHHSNAWLIQQQQFYSFPHVDYPQQQPQLLQDSLSLKHKEVVLYKTEFCRNWTELGHCRYGKKCRYAHGESELRTVPRHTRYKTQICRAYHMDGSCPYGIRCTFVHDATDNDIGSISSHSSGSSGSNHSHDANLLFDASSSFSSLQNNPHKQHLIMKQQQYKQQQPIETIHCYYNTQGAMWR</sequence>
<protein>
    <submittedName>
        <fullName evidence="7">CCCH-type zinc finger transcription factor</fullName>
    </submittedName>
</protein>
<name>A0A168LEP7_MUCCL</name>
<feature type="zinc finger region" description="C3H1-type" evidence="5">
    <location>
        <begin position="87"/>
        <end position="115"/>
    </location>
</feature>
<accession>A0A168LEP7</accession>
<dbReference type="OrthoDB" id="410307at2759"/>
<dbReference type="InterPro" id="IPR000571">
    <property type="entry name" value="Znf_CCCH"/>
</dbReference>
<dbReference type="InterPro" id="IPR036855">
    <property type="entry name" value="Znf_CCCH_sf"/>
</dbReference>
<reference evidence="7 8" key="1">
    <citation type="submission" date="2015-06" db="EMBL/GenBank/DDBJ databases">
        <title>Expansion of signal transduction pathways in fungi by whole-genome duplication.</title>
        <authorList>
            <consortium name="DOE Joint Genome Institute"/>
            <person name="Corrochano L.M."/>
            <person name="Kuo A."/>
            <person name="Marcet-Houben M."/>
            <person name="Polaino S."/>
            <person name="Salamov A."/>
            <person name="Villalobos J.M."/>
            <person name="Alvarez M.I."/>
            <person name="Avalos J."/>
            <person name="Benito E.P."/>
            <person name="Benoit I."/>
            <person name="Burger G."/>
            <person name="Camino L.P."/>
            <person name="Canovas D."/>
            <person name="Cerda-Olmedo E."/>
            <person name="Cheng J.-F."/>
            <person name="Dominguez A."/>
            <person name="Elias M."/>
            <person name="Eslava A.P."/>
            <person name="Glaser F."/>
            <person name="Grimwood J."/>
            <person name="Gutierrez G."/>
            <person name="Heitman J."/>
            <person name="Henrissat B."/>
            <person name="Iturriaga E.A."/>
            <person name="Lang B.F."/>
            <person name="Lavin J.L."/>
            <person name="Lee S."/>
            <person name="Li W."/>
            <person name="Lindquist E."/>
            <person name="Lopez-Garcia S."/>
            <person name="Luque E.M."/>
            <person name="Marcos A.T."/>
            <person name="Martin J."/>
            <person name="Mccluskey K."/>
            <person name="Medina H.R."/>
            <person name="Miralles-Duran A."/>
            <person name="Miyazaki A."/>
            <person name="Munoz-Torres E."/>
            <person name="Oguiza J.A."/>
            <person name="Ohm R."/>
            <person name="Olmedo M."/>
            <person name="Orejas M."/>
            <person name="Ortiz-Castellanos L."/>
            <person name="Pisabarro A.G."/>
            <person name="Rodriguez-Romero J."/>
            <person name="Ruiz-Herrera J."/>
            <person name="Ruiz-Vazquez R."/>
            <person name="Sanz C."/>
            <person name="Schackwitz W."/>
            <person name="Schmutz J."/>
            <person name="Shahriari M."/>
            <person name="Shelest E."/>
            <person name="Silva-Franco F."/>
            <person name="Soanes D."/>
            <person name="Syed K."/>
            <person name="Tagua V.G."/>
            <person name="Talbot N.J."/>
            <person name="Thon M."/>
            <person name="De Vries R.P."/>
            <person name="Wiebenga A."/>
            <person name="Yadav J.S."/>
            <person name="Braun E.L."/>
            <person name="Baker S."/>
            <person name="Garre V."/>
            <person name="Horwitz B."/>
            <person name="Torres-Martinez S."/>
            <person name="Idnurm A."/>
            <person name="Herrera-Estrella A."/>
            <person name="Gabaldon T."/>
            <person name="Grigoriev I.V."/>
        </authorList>
    </citation>
    <scope>NUCLEOTIDE SEQUENCE [LARGE SCALE GENOMIC DNA]</scope>
    <source>
        <strain evidence="7 8">CBS 277.49</strain>
    </source>
</reference>
<dbReference type="AlphaFoldDB" id="A0A168LEP7"/>
<dbReference type="PROSITE" id="PS50103">
    <property type="entry name" value="ZF_C3H1"/>
    <property type="match status" value="2"/>
</dbReference>
<evidence type="ECO:0000313" key="8">
    <source>
        <dbReference type="Proteomes" id="UP000077051"/>
    </source>
</evidence>
<evidence type="ECO:0000259" key="6">
    <source>
        <dbReference type="PROSITE" id="PS50103"/>
    </source>
</evidence>
<dbReference type="GO" id="GO:0008270">
    <property type="term" value="F:zinc ion binding"/>
    <property type="evidence" value="ECO:0007669"/>
    <property type="project" value="UniProtKB-KW"/>
</dbReference>
<dbReference type="Proteomes" id="UP000077051">
    <property type="component" value="Unassembled WGS sequence"/>
</dbReference>
<dbReference type="EMBL" id="AMYB01000004">
    <property type="protein sequence ID" value="OAD03440.1"/>
    <property type="molecule type" value="Genomic_DNA"/>
</dbReference>
<dbReference type="Pfam" id="PF00642">
    <property type="entry name" value="zf-CCCH"/>
    <property type="match status" value="2"/>
</dbReference>
<comment type="caution">
    <text evidence="7">The sequence shown here is derived from an EMBL/GenBank/DDBJ whole genome shotgun (WGS) entry which is preliminary data.</text>
</comment>
<organism evidence="7 8">
    <name type="scientific">Mucor lusitanicus CBS 277.49</name>
    <dbReference type="NCBI Taxonomy" id="747725"/>
    <lineage>
        <taxon>Eukaryota</taxon>
        <taxon>Fungi</taxon>
        <taxon>Fungi incertae sedis</taxon>
        <taxon>Mucoromycota</taxon>
        <taxon>Mucoromycotina</taxon>
        <taxon>Mucoromycetes</taxon>
        <taxon>Mucorales</taxon>
        <taxon>Mucorineae</taxon>
        <taxon>Mucoraceae</taxon>
        <taxon>Mucor</taxon>
    </lineage>
</organism>
<evidence type="ECO:0000256" key="2">
    <source>
        <dbReference type="ARBA" id="ARBA00022737"/>
    </source>
</evidence>
<keyword evidence="2" id="KW-0677">Repeat</keyword>
<dbReference type="VEuPathDB" id="FungiDB:MUCCIDRAFT_110302"/>
<dbReference type="Gene3D" id="4.10.1000.10">
    <property type="entry name" value="Zinc finger, CCCH-type"/>
    <property type="match status" value="2"/>
</dbReference>
<dbReference type="PANTHER" id="PTHR12547">
    <property type="entry name" value="CCCH ZINC FINGER/TIS11-RELATED"/>
    <property type="match status" value="1"/>
</dbReference>
<feature type="domain" description="C3H1-type" evidence="6">
    <location>
        <begin position="49"/>
        <end position="77"/>
    </location>
</feature>
<dbReference type="PANTHER" id="PTHR12547:SF18">
    <property type="entry name" value="PROTEIN TIS11"/>
    <property type="match status" value="1"/>
</dbReference>
<keyword evidence="3 5" id="KW-0863">Zinc-finger</keyword>
<proteinExistence type="predicted"/>
<dbReference type="SMART" id="SM00356">
    <property type="entry name" value="ZnF_C3H1"/>
    <property type="match status" value="2"/>
</dbReference>
<dbReference type="InterPro" id="IPR045877">
    <property type="entry name" value="ZFP36-like"/>
</dbReference>
<keyword evidence="8" id="KW-1185">Reference proteome</keyword>
<gene>
    <name evidence="7" type="ORF">MUCCIDRAFT_110302</name>
</gene>
<evidence type="ECO:0000256" key="1">
    <source>
        <dbReference type="ARBA" id="ARBA00022723"/>
    </source>
</evidence>
<evidence type="ECO:0000256" key="5">
    <source>
        <dbReference type="PROSITE-ProRule" id="PRU00723"/>
    </source>
</evidence>
<feature type="zinc finger region" description="C3H1-type" evidence="5">
    <location>
        <begin position="49"/>
        <end position="77"/>
    </location>
</feature>
<dbReference type="STRING" id="747725.A0A168LEP7"/>
<evidence type="ECO:0000256" key="4">
    <source>
        <dbReference type="ARBA" id="ARBA00022833"/>
    </source>
</evidence>